<keyword evidence="1" id="KW-0472">Membrane</keyword>
<gene>
    <name evidence="2" type="ORF">FM037_02495</name>
</gene>
<keyword evidence="1" id="KW-1133">Transmembrane helix</keyword>
<dbReference type="EMBL" id="CP041614">
    <property type="protein sequence ID" value="QDO82314.1"/>
    <property type="molecule type" value="Genomic_DNA"/>
</dbReference>
<feature type="transmembrane region" description="Helical" evidence="1">
    <location>
        <begin position="45"/>
        <end position="64"/>
    </location>
</feature>
<proteinExistence type="predicted"/>
<accession>A0ABX5WT89</accession>
<feature type="transmembrane region" description="Helical" evidence="1">
    <location>
        <begin position="20"/>
        <end position="38"/>
    </location>
</feature>
<reference evidence="2 3" key="1">
    <citation type="submission" date="2019-07" db="EMBL/GenBank/DDBJ databases">
        <title>Shewanella sp. YLB-06 whole genomic sequence.</title>
        <authorList>
            <person name="Yu L."/>
        </authorList>
    </citation>
    <scope>NUCLEOTIDE SEQUENCE [LARGE SCALE GENOMIC DNA]</scope>
    <source>
        <strain evidence="2 3">YLB-06</strain>
    </source>
</reference>
<sequence length="109" mass="12273">MIKNAQGVYTKLNRDGCDNLKMIFILKILIIFGLAKLLEQNEKPFLYAGIYTSIFLVLSLLFGAGFVGSLIGATISFVFAAIYFCLLDRFMNDVWYWPIFAIGILVGFV</sequence>
<feature type="transmembrane region" description="Helical" evidence="1">
    <location>
        <begin position="70"/>
        <end position="87"/>
    </location>
</feature>
<organism evidence="2 3">
    <name type="scientific">Shewanella psychropiezotolerans</name>
    <dbReference type="NCBI Taxonomy" id="2593655"/>
    <lineage>
        <taxon>Bacteria</taxon>
        <taxon>Pseudomonadati</taxon>
        <taxon>Pseudomonadota</taxon>
        <taxon>Gammaproteobacteria</taxon>
        <taxon>Alteromonadales</taxon>
        <taxon>Shewanellaceae</taxon>
        <taxon>Shewanella</taxon>
    </lineage>
</organism>
<evidence type="ECO:0000313" key="3">
    <source>
        <dbReference type="Proteomes" id="UP000315947"/>
    </source>
</evidence>
<keyword evidence="3" id="KW-1185">Reference proteome</keyword>
<evidence type="ECO:0000256" key="1">
    <source>
        <dbReference type="SAM" id="Phobius"/>
    </source>
</evidence>
<dbReference type="RefSeq" id="WP_144044705.1">
    <property type="nucleotide sequence ID" value="NZ_CP041614.1"/>
</dbReference>
<dbReference type="Proteomes" id="UP000315947">
    <property type="component" value="Chromosome"/>
</dbReference>
<evidence type="ECO:0000313" key="2">
    <source>
        <dbReference type="EMBL" id="QDO82314.1"/>
    </source>
</evidence>
<name>A0ABX5WT89_9GAMM</name>
<keyword evidence="1" id="KW-0812">Transmembrane</keyword>
<protein>
    <submittedName>
        <fullName evidence="2">Uncharacterized protein</fullName>
    </submittedName>
</protein>